<sequence length="293" mass="33058">MTGSAVPRRMLGRELKKLREQCGMAVVDAAEAIEASPQTLWRIESGQQGPKLKELYVRVLCEMYGAPADLTEALVGLVAETKKPGWWHSNFADLIPAHFDLFIGFEEIATRITSFQLTMVPGLLQTPAYRRAVAWMEFPNHPSSALEPMLELHRHRVTRLENAVDPVEFRVFLSESVLDHQVGGAGVMREQLEHLANVGWAPNVSIRIVPHRVGSHLGLLTGSFVLMEFPSHKTSRLTEPPVVYVQGYTGALYLDQEFEINRYRYALTQIDRVALDEDKSRDLLLKAAREYLP</sequence>
<feature type="domain" description="HTH cro/C1-type" evidence="1">
    <location>
        <begin position="15"/>
        <end position="56"/>
    </location>
</feature>
<dbReference type="Gene3D" id="1.10.260.40">
    <property type="entry name" value="lambda repressor-like DNA-binding domains"/>
    <property type="match status" value="1"/>
</dbReference>
<keyword evidence="3" id="KW-1185">Reference proteome</keyword>
<evidence type="ECO:0000313" key="2">
    <source>
        <dbReference type="EMBL" id="MQY24388.1"/>
    </source>
</evidence>
<dbReference type="Pfam" id="PF19054">
    <property type="entry name" value="DUF5753"/>
    <property type="match status" value="1"/>
</dbReference>
<dbReference type="GO" id="GO:0003677">
    <property type="term" value="F:DNA binding"/>
    <property type="evidence" value="ECO:0007669"/>
    <property type="project" value="InterPro"/>
</dbReference>
<dbReference type="SUPFAM" id="SSF47413">
    <property type="entry name" value="lambda repressor-like DNA-binding domains"/>
    <property type="match status" value="1"/>
</dbReference>
<dbReference type="RefSeq" id="WP_319945878.1">
    <property type="nucleotide sequence ID" value="NZ_WEGK01000034.1"/>
</dbReference>
<protein>
    <recommendedName>
        <fullName evidence="1">HTH cro/C1-type domain-containing protein</fullName>
    </recommendedName>
</protein>
<organism evidence="2 3">
    <name type="scientific">Nocardia macrotermitis</name>
    <dbReference type="NCBI Taxonomy" id="2585198"/>
    <lineage>
        <taxon>Bacteria</taxon>
        <taxon>Bacillati</taxon>
        <taxon>Actinomycetota</taxon>
        <taxon>Actinomycetes</taxon>
        <taxon>Mycobacteriales</taxon>
        <taxon>Nocardiaceae</taxon>
        <taxon>Nocardia</taxon>
    </lineage>
</organism>
<dbReference type="EMBL" id="WEGK01000034">
    <property type="protein sequence ID" value="MQY24388.1"/>
    <property type="molecule type" value="Genomic_DNA"/>
</dbReference>
<evidence type="ECO:0000259" key="1">
    <source>
        <dbReference type="PROSITE" id="PS50943"/>
    </source>
</evidence>
<proteinExistence type="predicted"/>
<dbReference type="Proteomes" id="UP000438448">
    <property type="component" value="Unassembled WGS sequence"/>
</dbReference>
<dbReference type="CDD" id="cd00093">
    <property type="entry name" value="HTH_XRE"/>
    <property type="match status" value="1"/>
</dbReference>
<evidence type="ECO:0000313" key="3">
    <source>
        <dbReference type="Proteomes" id="UP000438448"/>
    </source>
</evidence>
<dbReference type="InterPro" id="IPR043917">
    <property type="entry name" value="DUF5753"/>
</dbReference>
<gene>
    <name evidence="2" type="ORF">NRB20_75230</name>
</gene>
<reference evidence="2 3" key="1">
    <citation type="submission" date="2019-10" db="EMBL/GenBank/DDBJ databases">
        <title>Nocardia macrotermitis sp. nov. and Nocardia aurantia sp. nov., isolated from the gut of fungus growing-termite Macrotermes natalensis.</title>
        <authorList>
            <person name="Benndorf R."/>
            <person name="Schwitalla J."/>
            <person name="Martin K."/>
            <person name="De Beer W."/>
            <person name="Kaster A.-K."/>
            <person name="Vollmers J."/>
            <person name="Poulsen M."/>
            <person name="Beemelmanns C."/>
        </authorList>
    </citation>
    <scope>NUCLEOTIDE SEQUENCE [LARGE SCALE GENOMIC DNA]</scope>
    <source>
        <strain evidence="2 3">RB20</strain>
    </source>
</reference>
<dbReference type="InterPro" id="IPR001387">
    <property type="entry name" value="Cro/C1-type_HTH"/>
</dbReference>
<dbReference type="Pfam" id="PF13560">
    <property type="entry name" value="HTH_31"/>
    <property type="match status" value="1"/>
</dbReference>
<dbReference type="PROSITE" id="PS50943">
    <property type="entry name" value="HTH_CROC1"/>
    <property type="match status" value="1"/>
</dbReference>
<name>A0A7K0DFD3_9NOCA</name>
<accession>A0A7K0DFD3</accession>
<dbReference type="AlphaFoldDB" id="A0A7K0DFD3"/>
<dbReference type="InterPro" id="IPR010982">
    <property type="entry name" value="Lambda_DNA-bd_dom_sf"/>
</dbReference>
<comment type="caution">
    <text evidence="2">The sequence shown here is derived from an EMBL/GenBank/DDBJ whole genome shotgun (WGS) entry which is preliminary data.</text>
</comment>